<evidence type="ECO:0000313" key="8">
    <source>
        <dbReference type="Proteomes" id="UP001596547"/>
    </source>
</evidence>
<organism evidence="7 8">
    <name type="scientific">Halomarina halobia</name>
    <dbReference type="NCBI Taxonomy" id="3033386"/>
    <lineage>
        <taxon>Archaea</taxon>
        <taxon>Methanobacteriati</taxon>
        <taxon>Methanobacteriota</taxon>
        <taxon>Stenosarchaea group</taxon>
        <taxon>Halobacteria</taxon>
        <taxon>Halobacteriales</taxon>
        <taxon>Natronomonadaceae</taxon>
        <taxon>Halomarina</taxon>
    </lineage>
</organism>
<dbReference type="GO" id="GO:0016020">
    <property type="term" value="C:membrane"/>
    <property type="evidence" value="ECO:0007669"/>
    <property type="project" value="UniProtKB-SubCell"/>
</dbReference>
<feature type="transmembrane region" description="Helical" evidence="5">
    <location>
        <begin position="153"/>
        <end position="177"/>
    </location>
</feature>
<feature type="transmembrane region" description="Helical" evidence="5">
    <location>
        <begin position="96"/>
        <end position="122"/>
    </location>
</feature>
<dbReference type="InterPro" id="IPR037185">
    <property type="entry name" value="EmrE-like"/>
</dbReference>
<name>A0ABD6A8Z8_9EURY</name>
<evidence type="ECO:0000256" key="2">
    <source>
        <dbReference type="ARBA" id="ARBA00022692"/>
    </source>
</evidence>
<dbReference type="SUPFAM" id="SSF103481">
    <property type="entry name" value="Multidrug resistance efflux transporter EmrE"/>
    <property type="match status" value="2"/>
</dbReference>
<feature type="domain" description="EamA" evidence="6">
    <location>
        <begin position="159"/>
        <end position="294"/>
    </location>
</feature>
<feature type="transmembrane region" description="Helical" evidence="5">
    <location>
        <begin position="184"/>
        <end position="205"/>
    </location>
</feature>
<evidence type="ECO:0000256" key="3">
    <source>
        <dbReference type="ARBA" id="ARBA00022989"/>
    </source>
</evidence>
<dbReference type="PANTHER" id="PTHR32322">
    <property type="entry name" value="INNER MEMBRANE TRANSPORTER"/>
    <property type="match status" value="1"/>
</dbReference>
<keyword evidence="4 5" id="KW-0472">Membrane</keyword>
<feature type="domain" description="EamA" evidence="6">
    <location>
        <begin position="13"/>
        <end position="145"/>
    </location>
</feature>
<dbReference type="InterPro" id="IPR000620">
    <property type="entry name" value="EamA_dom"/>
</dbReference>
<dbReference type="Proteomes" id="UP001596547">
    <property type="component" value="Unassembled WGS sequence"/>
</dbReference>
<feature type="transmembrane region" description="Helical" evidence="5">
    <location>
        <begin position="278"/>
        <end position="294"/>
    </location>
</feature>
<feature type="transmembrane region" description="Helical" evidence="5">
    <location>
        <begin position="225"/>
        <end position="243"/>
    </location>
</feature>
<dbReference type="RefSeq" id="WP_379794417.1">
    <property type="nucleotide sequence ID" value="NZ_CP119992.1"/>
</dbReference>
<comment type="caution">
    <text evidence="7">The sequence shown here is derived from an EMBL/GenBank/DDBJ whole genome shotgun (WGS) entry which is preliminary data.</text>
</comment>
<proteinExistence type="predicted"/>
<dbReference type="GeneID" id="79313832"/>
<sequence>MTTRSWSYLPRNGVLFVILAAFWGTSFVAIEVGLEHFPPLLFAALRYSVAGAIILGYATLTTDRWRPVTRDDWAAVGVVGAFIIAGYHGLLYLGELYVPGAVAAVVVSLSPVLTAVFASALLADERLGAVEVAGLAFGLLGVVVVAAPDPAALAGSSLLGVALVFLGGACFALGAVLTRPIESALPISSMQGWGMLVGSGLLFAAGGVRGESMAAIDWSGPALPALAYLTLVSGVVAFLLYFDLLDRIGPTEINLVGYVEPVVAAAMSWLLLGHLIDSTAFVGFGVIFLGFALVKRDALFTLAGSATDAVAGE</sequence>
<feature type="transmembrane region" description="Helical" evidence="5">
    <location>
        <begin position="40"/>
        <end position="60"/>
    </location>
</feature>
<evidence type="ECO:0000259" key="6">
    <source>
        <dbReference type="Pfam" id="PF00892"/>
    </source>
</evidence>
<evidence type="ECO:0000313" key="7">
    <source>
        <dbReference type="EMBL" id="MFC7316449.1"/>
    </source>
</evidence>
<gene>
    <name evidence="7" type="ORF">ACFQPE_06510</name>
</gene>
<comment type="subcellular location">
    <subcellularLocation>
        <location evidence="1">Membrane</location>
        <topology evidence="1">Multi-pass membrane protein</topology>
    </subcellularLocation>
</comment>
<evidence type="ECO:0000256" key="1">
    <source>
        <dbReference type="ARBA" id="ARBA00004141"/>
    </source>
</evidence>
<dbReference type="InterPro" id="IPR050638">
    <property type="entry name" value="AA-Vitamin_Transporters"/>
</dbReference>
<feature type="transmembrane region" description="Helical" evidence="5">
    <location>
        <begin position="255"/>
        <end position="272"/>
    </location>
</feature>
<feature type="transmembrane region" description="Helical" evidence="5">
    <location>
        <begin position="129"/>
        <end position="147"/>
    </location>
</feature>
<accession>A0ABD6A8Z8</accession>
<protein>
    <submittedName>
        <fullName evidence="7">DMT family transporter</fullName>
    </submittedName>
</protein>
<dbReference type="EMBL" id="JBHTBF010000002">
    <property type="protein sequence ID" value="MFC7316449.1"/>
    <property type="molecule type" value="Genomic_DNA"/>
</dbReference>
<dbReference type="Pfam" id="PF00892">
    <property type="entry name" value="EamA"/>
    <property type="match status" value="2"/>
</dbReference>
<keyword evidence="8" id="KW-1185">Reference proteome</keyword>
<feature type="transmembrane region" description="Helical" evidence="5">
    <location>
        <begin position="72"/>
        <end position="90"/>
    </location>
</feature>
<dbReference type="AlphaFoldDB" id="A0ABD6A8Z8"/>
<feature type="transmembrane region" description="Helical" evidence="5">
    <location>
        <begin position="12"/>
        <end position="34"/>
    </location>
</feature>
<keyword evidence="2 5" id="KW-0812">Transmembrane</keyword>
<dbReference type="PANTHER" id="PTHR32322:SF2">
    <property type="entry name" value="EAMA DOMAIN-CONTAINING PROTEIN"/>
    <property type="match status" value="1"/>
</dbReference>
<reference evidence="7 8" key="1">
    <citation type="journal article" date="2019" name="Int. J. Syst. Evol. Microbiol.">
        <title>The Global Catalogue of Microorganisms (GCM) 10K type strain sequencing project: providing services to taxonomists for standard genome sequencing and annotation.</title>
        <authorList>
            <consortium name="The Broad Institute Genomics Platform"/>
            <consortium name="The Broad Institute Genome Sequencing Center for Infectious Disease"/>
            <person name="Wu L."/>
            <person name="Ma J."/>
        </authorList>
    </citation>
    <scope>NUCLEOTIDE SEQUENCE [LARGE SCALE GENOMIC DNA]</scope>
    <source>
        <strain evidence="7 8">PSR21</strain>
    </source>
</reference>
<evidence type="ECO:0000256" key="4">
    <source>
        <dbReference type="ARBA" id="ARBA00023136"/>
    </source>
</evidence>
<keyword evidence="3 5" id="KW-1133">Transmembrane helix</keyword>
<evidence type="ECO:0000256" key="5">
    <source>
        <dbReference type="SAM" id="Phobius"/>
    </source>
</evidence>